<evidence type="ECO:0008006" key="3">
    <source>
        <dbReference type="Google" id="ProtNLM"/>
    </source>
</evidence>
<evidence type="ECO:0000313" key="1">
    <source>
        <dbReference type="EMBL" id="SDJ68577.1"/>
    </source>
</evidence>
<proteinExistence type="predicted"/>
<keyword evidence="2" id="KW-1185">Reference proteome</keyword>
<dbReference type="Proteomes" id="UP000198694">
    <property type="component" value="Unassembled WGS sequence"/>
</dbReference>
<protein>
    <recommendedName>
        <fullName evidence="3">YhcU family protein</fullName>
    </recommendedName>
</protein>
<evidence type="ECO:0000313" key="2">
    <source>
        <dbReference type="Proteomes" id="UP000198694"/>
    </source>
</evidence>
<organism evidence="1 2">
    <name type="scientific">Sediminibacillus albus</name>
    <dbReference type="NCBI Taxonomy" id="407036"/>
    <lineage>
        <taxon>Bacteria</taxon>
        <taxon>Bacillati</taxon>
        <taxon>Bacillota</taxon>
        <taxon>Bacilli</taxon>
        <taxon>Bacillales</taxon>
        <taxon>Bacillaceae</taxon>
        <taxon>Sediminibacillus</taxon>
    </lineage>
</organism>
<dbReference type="EMBL" id="FNFL01000001">
    <property type="protein sequence ID" value="SDJ68577.1"/>
    <property type="molecule type" value="Genomic_DNA"/>
</dbReference>
<dbReference type="STRING" id="407036.SAMN05216243_0299"/>
<dbReference type="InterPro" id="IPR020355">
    <property type="entry name" value="Uncharacterised_YhcU"/>
</dbReference>
<reference evidence="1 2" key="1">
    <citation type="submission" date="2016-10" db="EMBL/GenBank/DDBJ databases">
        <authorList>
            <person name="de Groot N.N."/>
        </authorList>
    </citation>
    <scope>NUCLEOTIDE SEQUENCE [LARGE SCALE GENOMIC DNA]</scope>
    <source>
        <strain evidence="1 2">CGMCC 1.6502</strain>
    </source>
</reference>
<dbReference type="Pfam" id="PF17326">
    <property type="entry name" value="DUF5365"/>
    <property type="match status" value="1"/>
</dbReference>
<name>A0A1G8VRR5_9BACI</name>
<gene>
    <name evidence="1" type="ORF">SAMN05216243_0299</name>
</gene>
<dbReference type="RefSeq" id="WP_093210428.1">
    <property type="nucleotide sequence ID" value="NZ_FNFL01000001.1"/>
</dbReference>
<accession>A0A1G8VRR5</accession>
<sequence>MKVITASTPEQHQYVRNLVEDLYNRVFPEYFSGQYIAELKAFELMDPPFIEDLSMMEILEVTTAIQAITSILDTYAQYREPASIKKYQCIFEKNTQILGKHNVNFPFRLHDFLAGDYKITKQADKTFYI</sequence>
<dbReference type="OrthoDB" id="2966549at2"/>
<dbReference type="AlphaFoldDB" id="A0A1G8VRR5"/>